<dbReference type="OrthoDB" id="9808136at2"/>
<dbReference type="PANTHER" id="PTHR32196">
    <property type="entry name" value="ABC TRANSPORTER PERMEASE PROTEIN YPHD-RELATED-RELATED"/>
    <property type="match status" value="1"/>
</dbReference>
<dbReference type="PANTHER" id="PTHR32196:SF21">
    <property type="entry name" value="ABC TRANSPORTER PERMEASE PROTEIN YPHD-RELATED"/>
    <property type="match status" value="1"/>
</dbReference>
<dbReference type="AlphaFoldDB" id="A0A2V1HKZ5"/>
<dbReference type="CDD" id="cd06579">
    <property type="entry name" value="TM_PBP1_transp_AraH_like"/>
    <property type="match status" value="1"/>
</dbReference>
<comment type="caution">
    <text evidence="9">The sequence shown here is derived from an EMBL/GenBank/DDBJ whole genome shotgun (WGS) entry which is preliminary data.</text>
</comment>
<evidence type="ECO:0000256" key="1">
    <source>
        <dbReference type="ARBA" id="ARBA00004651"/>
    </source>
</evidence>
<keyword evidence="6 8" id="KW-1133">Transmembrane helix</keyword>
<gene>
    <name evidence="9" type="ORF">DDQ50_16485</name>
</gene>
<keyword evidence="5 8" id="KW-0812">Transmembrane</keyword>
<feature type="transmembrane region" description="Helical" evidence="8">
    <location>
        <begin position="182"/>
        <end position="205"/>
    </location>
</feature>
<accession>A0A2V1HKZ5</accession>
<feature type="transmembrane region" description="Helical" evidence="8">
    <location>
        <begin position="305"/>
        <end position="325"/>
    </location>
</feature>
<evidence type="ECO:0000256" key="6">
    <source>
        <dbReference type="ARBA" id="ARBA00022989"/>
    </source>
</evidence>
<evidence type="ECO:0000256" key="7">
    <source>
        <dbReference type="ARBA" id="ARBA00023136"/>
    </source>
</evidence>
<evidence type="ECO:0000256" key="5">
    <source>
        <dbReference type="ARBA" id="ARBA00022692"/>
    </source>
</evidence>
<dbReference type="Pfam" id="PF02653">
    <property type="entry name" value="BPD_transp_2"/>
    <property type="match status" value="1"/>
</dbReference>
<evidence type="ECO:0000256" key="8">
    <source>
        <dbReference type="SAM" id="Phobius"/>
    </source>
</evidence>
<feature type="transmembrane region" description="Helical" evidence="8">
    <location>
        <begin position="59"/>
        <end position="79"/>
    </location>
</feature>
<keyword evidence="10" id="KW-1185">Reference proteome</keyword>
<evidence type="ECO:0000313" key="10">
    <source>
        <dbReference type="Proteomes" id="UP000244893"/>
    </source>
</evidence>
<feature type="transmembrane region" description="Helical" evidence="8">
    <location>
        <begin position="254"/>
        <end position="272"/>
    </location>
</feature>
<dbReference type="RefSeq" id="WP_116757889.1">
    <property type="nucleotide sequence ID" value="NZ_JBHUEX010000002.1"/>
</dbReference>
<feature type="transmembrane region" description="Helical" evidence="8">
    <location>
        <begin position="136"/>
        <end position="154"/>
    </location>
</feature>
<feature type="transmembrane region" description="Helical" evidence="8">
    <location>
        <begin position="86"/>
        <end position="104"/>
    </location>
</feature>
<keyword evidence="3" id="KW-1003">Cell membrane</keyword>
<evidence type="ECO:0000313" key="9">
    <source>
        <dbReference type="EMBL" id="PVZ93293.1"/>
    </source>
</evidence>
<dbReference type="EMBL" id="QEOP01000005">
    <property type="protein sequence ID" value="PVZ93293.1"/>
    <property type="molecule type" value="Genomic_DNA"/>
</dbReference>
<feature type="transmembrane region" description="Helical" evidence="8">
    <location>
        <begin position="30"/>
        <end position="53"/>
    </location>
</feature>
<dbReference type="GO" id="GO:0005886">
    <property type="term" value="C:plasma membrane"/>
    <property type="evidence" value="ECO:0007669"/>
    <property type="project" value="UniProtKB-SubCell"/>
</dbReference>
<keyword evidence="7 8" id="KW-0472">Membrane</keyword>
<dbReference type="GO" id="GO:0022857">
    <property type="term" value="F:transmembrane transporter activity"/>
    <property type="evidence" value="ECO:0007669"/>
    <property type="project" value="InterPro"/>
</dbReference>
<proteinExistence type="predicted"/>
<feature type="transmembrane region" description="Helical" evidence="8">
    <location>
        <begin position="110"/>
        <end position="129"/>
    </location>
</feature>
<evidence type="ECO:0000256" key="4">
    <source>
        <dbReference type="ARBA" id="ARBA00022519"/>
    </source>
</evidence>
<dbReference type="InterPro" id="IPR001851">
    <property type="entry name" value="ABC_transp_permease"/>
</dbReference>
<feature type="transmembrane region" description="Helical" evidence="8">
    <location>
        <begin position="279"/>
        <end position="299"/>
    </location>
</feature>
<evidence type="ECO:0000256" key="2">
    <source>
        <dbReference type="ARBA" id="ARBA00022448"/>
    </source>
</evidence>
<organism evidence="9 10">
    <name type="scientific">Amnibacterium flavum</name>
    <dbReference type="NCBI Taxonomy" id="2173173"/>
    <lineage>
        <taxon>Bacteria</taxon>
        <taxon>Bacillati</taxon>
        <taxon>Actinomycetota</taxon>
        <taxon>Actinomycetes</taxon>
        <taxon>Micrococcales</taxon>
        <taxon>Microbacteriaceae</taxon>
        <taxon>Amnibacterium</taxon>
    </lineage>
</organism>
<feature type="transmembrane region" description="Helical" evidence="8">
    <location>
        <begin position="226"/>
        <end position="248"/>
    </location>
</feature>
<name>A0A2V1HKZ5_9MICO</name>
<keyword evidence="2" id="KW-0813">Transport</keyword>
<keyword evidence="4" id="KW-0997">Cell inner membrane</keyword>
<sequence>MTATTTLTETPEAAEPTRSSRHVIERVRDYGIVAATGLLVVALALLSPVFFTAANIGNLLFQATSVGLIACAGTLLLISGGFDLSVGANFAFSGVVAAMAASVLPAPIALAAGALVGTLIGACNGLLVTVGRINPLVATLASSIVIGGLAFLLTQGRLINVTDEAFRAIGTGRFLGIYLQTFIWIGFAIVCGLILAFTALGRHIYAVGGNAEAARLSGVRVTTVRTAAYALSGLAAGIAGVLSASQVATGQANVGASLALGSVAAIVVGGTSMLGGEGAVWRTVLGVLLLALISNGFNLMQVDPMFQQIVEGVIILLAVGVDAWARRGK</sequence>
<reference evidence="9 10" key="1">
    <citation type="submission" date="2018-05" db="EMBL/GenBank/DDBJ databases">
        <title>Amnibacterium sp. M8JJ-5, whole genome shotgun sequence.</title>
        <authorList>
            <person name="Tuo L."/>
        </authorList>
    </citation>
    <scope>NUCLEOTIDE SEQUENCE [LARGE SCALE GENOMIC DNA]</scope>
    <source>
        <strain evidence="9 10">M8JJ-5</strain>
    </source>
</reference>
<protein>
    <submittedName>
        <fullName evidence="9">ABC transporter permease</fullName>
    </submittedName>
</protein>
<comment type="subcellular location">
    <subcellularLocation>
        <location evidence="1">Cell membrane</location>
        <topology evidence="1">Multi-pass membrane protein</topology>
    </subcellularLocation>
</comment>
<evidence type="ECO:0000256" key="3">
    <source>
        <dbReference type="ARBA" id="ARBA00022475"/>
    </source>
</evidence>
<dbReference type="Proteomes" id="UP000244893">
    <property type="component" value="Unassembled WGS sequence"/>
</dbReference>